<name>A0ABR4AZS4_9LECA</name>
<dbReference type="InterPro" id="IPR046528">
    <property type="entry name" value="DUF6593"/>
</dbReference>
<organism evidence="2 3">
    <name type="scientific">Lepraria finkii</name>
    <dbReference type="NCBI Taxonomy" id="1340010"/>
    <lineage>
        <taxon>Eukaryota</taxon>
        <taxon>Fungi</taxon>
        <taxon>Dikarya</taxon>
        <taxon>Ascomycota</taxon>
        <taxon>Pezizomycotina</taxon>
        <taxon>Lecanoromycetes</taxon>
        <taxon>OSLEUM clade</taxon>
        <taxon>Lecanoromycetidae</taxon>
        <taxon>Lecanorales</taxon>
        <taxon>Lecanorineae</taxon>
        <taxon>Stereocaulaceae</taxon>
        <taxon>Lepraria</taxon>
    </lineage>
</organism>
<evidence type="ECO:0000313" key="3">
    <source>
        <dbReference type="Proteomes" id="UP001590951"/>
    </source>
</evidence>
<proteinExistence type="predicted"/>
<protein>
    <recommendedName>
        <fullName evidence="1">DUF6593 domain-containing protein</fullName>
    </recommendedName>
</protein>
<sequence length="199" mass="21585">MAYNQPQSQPMGYTTSPNLALNSAAPTPRLLHIYSKGMTHRHAEILDSDKQTPLYRIQVNSGGLFGSKPHVTVVNAASNALVGTVTFHSMSRKIDLTINEQPTTLSKSGIFTSVHEFRSSALAGSLKWKRDGLFSGGNMLFIDEKEQLFARFQASRSAMKKERKFELSPGVGGVLMDEIVVSGIAMVELMRRAAAAGAG</sequence>
<comment type="caution">
    <text evidence="2">The sequence shown here is derived from an EMBL/GenBank/DDBJ whole genome shotgun (WGS) entry which is preliminary data.</text>
</comment>
<dbReference type="Proteomes" id="UP001590951">
    <property type="component" value="Unassembled WGS sequence"/>
</dbReference>
<feature type="domain" description="DUF6593" evidence="1">
    <location>
        <begin position="44"/>
        <end position="191"/>
    </location>
</feature>
<reference evidence="2 3" key="1">
    <citation type="submission" date="2024-09" db="EMBL/GenBank/DDBJ databases">
        <title>Rethinking Asexuality: The Enigmatic Case of Functional Sexual Genes in Lepraria (Stereocaulaceae).</title>
        <authorList>
            <person name="Doellman M."/>
            <person name="Sun Y."/>
            <person name="Barcenas-Pena A."/>
            <person name="Lumbsch H.T."/>
            <person name="Grewe F."/>
        </authorList>
    </citation>
    <scope>NUCLEOTIDE SEQUENCE [LARGE SCALE GENOMIC DNA]</scope>
    <source>
        <strain evidence="2 3">Grewe 0041</strain>
    </source>
</reference>
<evidence type="ECO:0000259" key="1">
    <source>
        <dbReference type="Pfam" id="PF20236"/>
    </source>
</evidence>
<dbReference type="EMBL" id="JBHFEH010000049">
    <property type="protein sequence ID" value="KAL2050301.1"/>
    <property type="molecule type" value="Genomic_DNA"/>
</dbReference>
<evidence type="ECO:0000313" key="2">
    <source>
        <dbReference type="EMBL" id="KAL2050301.1"/>
    </source>
</evidence>
<dbReference type="Pfam" id="PF20236">
    <property type="entry name" value="DUF6593"/>
    <property type="match status" value="1"/>
</dbReference>
<gene>
    <name evidence="2" type="ORF">ABVK25_009409</name>
</gene>
<accession>A0ABR4AZS4</accession>
<keyword evidence="3" id="KW-1185">Reference proteome</keyword>